<sequence length="42" mass="4679">MRFPTPVTRLMDPEDKDQGIRLEDKANIAPSTPDAIALTRTP</sequence>
<organism evidence="1 2">
    <name type="scientific">Mesorhizobium ventifaucium</name>
    <dbReference type="NCBI Taxonomy" id="666020"/>
    <lineage>
        <taxon>Bacteria</taxon>
        <taxon>Pseudomonadati</taxon>
        <taxon>Pseudomonadota</taxon>
        <taxon>Alphaproteobacteria</taxon>
        <taxon>Hyphomicrobiales</taxon>
        <taxon>Phyllobacteriaceae</taxon>
        <taxon>Mesorhizobium</taxon>
    </lineage>
</organism>
<proteinExistence type="predicted"/>
<comment type="caution">
    <text evidence="1">The sequence shown here is derived from an EMBL/GenBank/DDBJ whole genome shotgun (WGS) entry which is preliminary data.</text>
</comment>
<dbReference type="EMBL" id="CAKXZS010000015">
    <property type="protein sequence ID" value="CAH2399722.1"/>
    <property type="molecule type" value="Genomic_DNA"/>
</dbReference>
<reference evidence="1" key="1">
    <citation type="submission" date="2022-03" db="EMBL/GenBank/DDBJ databases">
        <authorList>
            <person name="Brunel B."/>
        </authorList>
    </citation>
    <scope>NUCLEOTIDE SEQUENCE</scope>
    <source>
        <strain evidence="1">STM4922sample</strain>
    </source>
</reference>
<evidence type="ECO:0000313" key="1">
    <source>
        <dbReference type="EMBL" id="CAH2399722.1"/>
    </source>
</evidence>
<gene>
    <name evidence="1" type="ORF">MES4922_220026</name>
</gene>
<dbReference type="Proteomes" id="UP001152604">
    <property type="component" value="Unassembled WGS sequence"/>
</dbReference>
<evidence type="ECO:0000313" key="2">
    <source>
        <dbReference type="Proteomes" id="UP001152604"/>
    </source>
</evidence>
<keyword evidence="2" id="KW-1185">Reference proteome</keyword>
<accession>A0ABM9DSR2</accession>
<protein>
    <submittedName>
        <fullName evidence="1">Uncharacterized protein</fullName>
    </submittedName>
</protein>
<name>A0ABM9DSR2_9HYPH</name>